<dbReference type="PROSITE" id="PS50088">
    <property type="entry name" value="ANK_REPEAT"/>
    <property type="match status" value="1"/>
</dbReference>
<dbReference type="InterPro" id="IPR002110">
    <property type="entry name" value="Ankyrin_rpt"/>
</dbReference>
<evidence type="ECO:0000313" key="2">
    <source>
        <dbReference type="EMBL" id="CEM51736.1"/>
    </source>
</evidence>
<gene>
    <name evidence="2" type="ORF">Cvel_10817</name>
</gene>
<sequence>MEGESENRCWLPLNVYDDAAELPIQLFREAACRRDADSMRVLLNSGTPPSVPLSASRTTALHIAASYNDIQMALLLKRFGADHWARDQQMRTPVSIARSNKYAEMVALLEEPIWESKKPKEAEE</sequence>
<dbReference type="Pfam" id="PF12796">
    <property type="entry name" value="Ank_2"/>
    <property type="match status" value="1"/>
</dbReference>
<reference evidence="2" key="1">
    <citation type="submission" date="2014-11" db="EMBL/GenBank/DDBJ databases">
        <authorList>
            <person name="Otto D Thomas"/>
            <person name="Naeem Raeece"/>
        </authorList>
    </citation>
    <scope>NUCLEOTIDE SEQUENCE</scope>
</reference>
<dbReference type="SUPFAM" id="SSF48403">
    <property type="entry name" value="Ankyrin repeat"/>
    <property type="match status" value="1"/>
</dbReference>
<accession>A0A0G4I432</accession>
<dbReference type="InterPro" id="IPR036770">
    <property type="entry name" value="Ankyrin_rpt-contain_sf"/>
</dbReference>
<protein>
    <submittedName>
        <fullName evidence="2">Uncharacterized protein</fullName>
    </submittedName>
</protein>
<dbReference type="PhylomeDB" id="A0A0G4I432"/>
<feature type="repeat" description="ANK" evidence="1">
    <location>
        <begin position="56"/>
        <end position="88"/>
    </location>
</feature>
<dbReference type="EMBL" id="CDMZ01005031">
    <property type="protein sequence ID" value="CEM51736.1"/>
    <property type="molecule type" value="Genomic_DNA"/>
</dbReference>
<organism evidence="2">
    <name type="scientific">Chromera velia CCMP2878</name>
    <dbReference type="NCBI Taxonomy" id="1169474"/>
    <lineage>
        <taxon>Eukaryota</taxon>
        <taxon>Sar</taxon>
        <taxon>Alveolata</taxon>
        <taxon>Colpodellida</taxon>
        <taxon>Chromeraceae</taxon>
        <taxon>Chromera</taxon>
    </lineage>
</organism>
<evidence type="ECO:0000256" key="1">
    <source>
        <dbReference type="PROSITE-ProRule" id="PRU00023"/>
    </source>
</evidence>
<name>A0A0G4I432_9ALVE</name>
<dbReference type="AlphaFoldDB" id="A0A0G4I432"/>
<dbReference type="Gene3D" id="1.25.40.20">
    <property type="entry name" value="Ankyrin repeat-containing domain"/>
    <property type="match status" value="1"/>
</dbReference>
<keyword evidence="1" id="KW-0040">ANK repeat</keyword>
<dbReference type="VEuPathDB" id="CryptoDB:Cvel_10817"/>
<proteinExistence type="predicted"/>